<sequence>MTTVPIPSRIGIQTACASGNASPVVISHNEGDARVGSDPRLLHAANGSDEIPAVRLTRPAPPPPVSRAEARAAMSSLWNVYVQCRKTLGLDDSGRKHDDLKSRVEAFMKASERAEMDAKELRRACDLFGTMQRALTRHADAAPRFPRVYESAMYVSRGLKWQFRASAHESIKRKLDQALHDRLASMKPGSSESMSASLASGVNVIPGVGVKAGYGYDTGLSFTPTEWLVDTSGHRISLAGDTQLLGFMKAELKLSGTASRSETYASLSDYVASASHKTKTWLRQGPLTLIAKIRDLFSLSSTYERDVERADISRHFLDKHMRNLCGKSFDIVGRDVQRGPIERHDTLIGEVSGGASAEIGVSANVKVAARKYITLKHAEMDILSLAESKPDDARRLLSNTRLVHDAASLIQAAHAHIETSSERFTLGAMAGIDGGGRKAMEAGAQHLLEQFALLKLDGDLPADTESLLMDVFTENQRILRPKALAVHQLSCRQNKWQAELDAGAGTGIGLPVGAHATVTFERVTEDEDANYCGNFLNVTISGAVNALGSIMESLNAAGVRAGGTWGLADIESALRAGDISYEVGVVSTLRFKLKENGIALMYSTRGIQTTLGGQLSVPSSPISGSVGMTHVTHSADVLTIGSGCLDLLAPLARMRLAKPDFGGPEWWSGFAENHRKEFDDTFANIAERRPGTPLEDDLQRIVREVPATRALLDTLTEAARRHAETPTPSHRAEANRALADFMLAYVKGGYAEKTSSHWSLSTDRKRLPQRESSPPPVRPQRAPFSQQRAGGMA</sequence>
<reference evidence="2 3" key="1">
    <citation type="submission" date="2018-06" db="EMBL/GenBank/DDBJ databases">
        <authorList>
            <consortium name="Pathogen Informatics"/>
            <person name="Doyle S."/>
        </authorList>
    </citation>
    <scope>NUCLEOTIDE SEQUENCE [LARGE SCALE GENOMIC DNA]</scope>
    <source>
        <strain evidence="2 3">NCTC13160</strain>
    </source>
</reference>
<organism evidence="2 3">
    <name type="scientific">Pandoraea pnomenusa</name>
    <dbReference type="NCBI Taxonomy" id="93220"/>
    <lineage>
        <taxon>Bacteria</taxon>
        <taxon>Pseudomonadati</taxon>
        <taxon>Pseudomonadota</taxon>
        <taxon>Betaproteobacteria</taxon>
        <taxon>Burkholderiales</taxon>
        <taxon>Burkholderiaceae</taxon>
        <taxon>Pandoraea</taxon>
    </lineage>
</organism>
<dbReference type="RefSeq" id="WP_147291589.1">
    <property type="nucleotide sequence ID" value="NZ_CP009553.3"/>
</dbReference>
<dbReference type="Proteomes" id="UP000254573">
    <property type="component" value="Unassembled WGS sequence"/>
</dbReference>
<dbReference type="STRING" id="93220.A6P55_12370"/>
<feature type="region of interest" description="Disordered" evidence="1">
    <location>
        <begin position="756"/>
        <end position="793"/>
    </location>
</feature>
<dbReference type="OrthoDB" id="8932391at2"/>
<proteinExistence type="predicted"/>
<evidence type="ECO:0000313" key="3">
    <source>
        <dbReference type="Proteomes" id="UP000254573"/>
    </source>
</evidence>
<protein>
    <submittedName>
        <fullName evidence="2">Uncharacterized protein</fullName>
    </submittedName>
</protein>
<evidence type="ECO:0000313" key="2">
    <source>
        <dbReference type="EMBL" id="SUA79046.1"/>
    </source>
</evidence>
<name>A0A378YPG5_9BURK</name>
<dbReference type="AlphaFoldDB" id="A0A378YPG5"/>
<accession>A0A378YPG5</accession>
<gene>
    <name evidence="2" type="ORF">NCTC13160_03008</name>
</gene>
<evidence type="ECO:0000256" key="1">
    <source>
        <dbReference type="SAM" id="MobiDB-lite"/>
    </source>
</evidence>
<dbReference type="EMBL" id="UGSG01000001">
    <property type="protein sequence ID" value="SUA79046.1"/>
    <property type="molecule type" value="Genomic_DNA"/>
</dbReference>
<feature type="compositionally biased region" description="Polar residues" evidence="1">
    <location>
        <begin position="783"/>
        <end position="793"/>
    </location>
</feature>